<dbReference type="PANTHER" id="PTHR46577:SF2">
    <property type="entry name" value="TRANSCRIPTIONAL REGULATORY PROTEIN"/>
    <property type="match status" value="1"/>
</dbReference>
<dbReference type="InterPro" id="IPR015422">
    <property type="entry name" value="PyrdxlP-dep_Trfase_small"/>
</dbReference>
<keyword evidence="3" id="KW-0805">Transcription regulation</keyword>
<protein>
    <submittedName>
        <fullName evidence="7">PLP-dependent aminotransferase family protein</fullName>
    </submittedName>
</protein>
<dbReference type="InterPro" id="IPR004839">
    <property type="entry name" value="Aminotransferase_I/II_large"/>
</dbReference>
<dbReference type="InterPro" id="IPR000524">
    <property type="entry name" value="Tscrpt_reg_HTH_GntR"/>
</dbReference>
<dbReference type="InterPro" id="IPR036388">
    <property type="entry name" value="WH-like_DNA-bd_sf"/>
</dbReference>
<organism evidence="7 8">
    <name type="scientific">Candidatus Geothrix skivensis</name>
    <dbReference type="NCBI Taxonomy" id="2954439"/>
    <lineage>
        <taxon>Bacteria</taxon>
        <taxon>Pseudomonadati</taxon>
        <taxon>Acidobacteriota</taxon>
        <taxon>Holophagae</taxon>
        <taxon>Holophagales</taxon>
        <taxon>Holophagaceae</taxon>
        <taxon>Geothrix</taxon>
    </lineage>
</organism>
<evidence type="ECO:0000256" key="1">
    <source>
        <dbReference type="ARBA" id="ARBA00005384"/>
    </source>
</evidence>
<dbReference type="SUPFAM" id="SSF53383">
    <property type="entry name" value="PLP-dependent transferases"/>
    <property type="match status" value="1"/>
</dbReference>
<evidence type="ECO:0000256" key="3">
    <source>
        <dbReference type="ARBA" id="ARBA00023015"/>
    </source>
</evidence>
<comment type="caution">
    <text evidence="7">The sequence shown here is derived from an EMBL/GenBank/DDBJ whole genome shotgun (WGS) entry which is preliminary data.</text>
</comment>
<dbReference type="PROSITE" id="PS50949">
    <property type="entry name" value="HTH_GNTR"/>
    <property type="match status" value="1"/>
</dbReference>
<dbReference type="InterPro" id="IPR015424">
    <property type="entry name" value="PyrdxlP-dep_Trfase"/>
</dbReference>
<dbReference type="PANTHER" id="PTHR46577">
    <property type="entry name" value="HTH-TYPE TRANSCRIPTIONAL REGULATORY PROTEIN GABR"/>
    <property type="match status" value="1"/>
</dbReference>
<dbReference type="SMART" id="SM00345">
    <property type="entry name" value="HTH_GNTR"/>
    <property type="match status" value="1"/>
</dbReference>
<dbReference type="Proteomes" id="UP000886657">
    <property type="component" value="Unassembled WGS sequence"/>
</dbReference>
<dbReference type="InterPro" id="IPR051446">
    <property type="entry name" value="HTH_trans_reg/aminotransferase"/>
</dbReference>
<keyword evidence="5" id="KW-0804">Transcription</keyword>
<feature type="domain" description="HTH gntR-type" evidence="6">
    <location>
        <begin position="13"/>
        <end position="81"/>
    </location>
</feature>
<evidence type="ECO:0000313" key="7">
    <source>
        <dbReference type="EMBL" id="MBK9796894.1"/>
    </source>
</evidence>
<evidence type="ECO:0000256" key="2">
    <source>
        <dbReference type="ARBA" id="ARBA00022898"/>
    </source>
</evidence>
<dbReference type="GO" id="GO:0003677">
    <property type="term" value="F:DNA binding"/>
    <property type="evidence" value="ECO:0007669"/>
    <property type="project" value="UniProtKB-KW"/>
</dbReference>
<dbReference type="InterPro" id="IPR036390">
    <property type="entry name" value="WH_DNA-bd_sf"/>
</dbReference>
<keyword evidence="4" id="KW-0238">DNA-binding</keyword>
<evidence type="ECO:0000313" key="8">
    <source>
        <dbReference type="Proteomes" id="UP000886657"/>
    </source>
</evidence>
<dbReference type="AlphaFoldDB" id="A0A9D7XLS2"/>
<dbReference type="CDD" id="cd00609">
    <property type="entry name" value="AAT_like"/>
    <property type="match status" value="1"/>
</dbReference>
<dbReference type="SUPFAM" id="SSF46785">
    <property type="entry name" value="Winged helix' DNA-binding domain"/>
    <property type="match status" value="1"/>
</dbReference>
<dbReference type="Pfam" id="PF00155">
    <property type="entry name" value="Aminotran_1_2"/>
    <property type="match status" value="1"/>
</dbReference>
<dbReference type="Gene3D" id="3.40.640.10">
    <property type="entry name" value="Type I PLP-dependent aspartate aminotransferase-like (Major domain)"/>
    <property type="match status" value="1"/>
</dbReference>
<keyword evidence="7" id="KW-0032">Aminotransferase</keyword>
<dbReference type="EMBL" id="JADKIO010000008">
    <property type="protein sequence ID" value="MBK9796894.1"/>
    <property type="molecule type" value="Genomic_DNA"/>
</dbReference>
<keyword evidence="7" id="KW-0808">Transferase</keyword>
<evidence type="ECO:0000259" key="6">
    <source>
        <dbReference type="PROSITE" id="PS50949"/>
    </source>
</evidence>
<evidence type="ECO:0000256" key="4">
    <source>
        <dbReference type="ARBA" id="ARBA00023125"/>
    </source>
</evidence>
<dbReference type="GO" id="GO:0008483">
    <property type="term" value="F:transaminase activity"/>
    <property type="evidence" value="ECO:0007669"/>
    <property type="project" value="UniProtKB-KW"/>
</dbReference>
<sequence length="494" mass="53984">MTLDPTLDPGASSPLYLQLQRRLRGLIQEGEWRPGTRLPAVPELAQRWGVHRLTVLKAIAGLKRTGWIQTVQGRGSFVAPRLPEAPGLRATSEFPFEGSPLLAHDGELGSWLGETLERAQDSHLVSFSAGFIPSDLLPGEQLRRLTAQVLKDLGSEAWVYSPPAGYVPYLEAVGRWLASEGEAIDEGWGIRATPGAQSGLALALESFTVPGDRVLVESPCYVGILALIRALGREAVPVPVDRQGLDPDRLASALQRSEAKMLFTVPSFHNPTGMTQSKARRERVLALTRAHGVILVTDSAYGDLRFSGNSLPPFRRLEGADHVIHLGSFSKSLAAGLRLGYLIAKHDLLRRMAPIQEVQTIAQPPLMQAVVARFLDNGGFRRHLARLRRALKERRDAMVDALAEHFPPGTQVSEPKGGMHLWVVMPEDFSALDLHRDALQHGLGFAPGPLFFADGRGTNCLRLNFSTHDPVTTREAIARLGHLVHRIGADPNPL</sequence>
<proteinExistence type="inferred from homology"/>
<gene>
    <name evidence="7" type="ORF">IPP58_10435</name>
</gene>
<dbReference type="Gene3D" id="3.90.1150.10">
    <property type="entry name" value="Aspartate Aminotransferase, domain 1"/>
    <property type="match status" value="1"/>
</dbReference>
<accession>A0A9D7XLS2</accession>
<dbReference type="Gene3D" id="1.10.10.10">
    <property type="entry name" value="Winged helix-like DNA-binding domain superfamily/Winged helix DNA-binding domain"/>
    <property type="match status" value="1"/>
</dbReference>
<dbReference type="InterPro" id="IPR015421">
    <property type="entry name" value="PyrdxlP-dep_Trfase_major"/>
</dbReference>
<keyword evidence="2" id="KW-0663">Pyridoxal phosphate</keyword>
<dbReference type="GO" id="GO:0003700">
    <property type="term" value="F:DNA-binding transcription factor activity"/>
    <property type="evidence" value="ECO:0007669"/>
    <property type="project" value="InterPro"/>
</dbReference>
<dbReference type="GO" id="GO:0030170">
    <property type="term" value="F:pyridoxal phosphate binding"/>
    <property type="evidence" value="ECO:0007669"/>
    <property type="project" value="InterPro"/>
</dbReference>
<dbReference type="Pfam" id="PF00392">
    <property type="entry name" value="GntR"/>
    <property type="match status" value="1"/>
</dbReference>
<comment type="similarity">
    <text evidence="1">In the C-terminal section; belongs to the class-I pyridoxal-phosphate-dependent aminotransferase family.</text>
</comment>
<dbReference type="CDD" id="cd07377">
    <property type="entry name" value="WHTH_GntR"/>
    <property type="match status" value="1"/>
</dbReference>
<name>A0A9D7XLS2_9BACT</name>
<evidence type="ECO:0000256" key="5">
    <source>
        <dbReference type="ARBA" id="ARBA00023163"/>
    </source>
</evidence>
<reference evidence="7" key="1">
    <citation type="submission" date="2020-10" db="EMBL/GenBank/DDBJ databases">
        <title>Connecting structure to function with the recovery of over 1000 high-quality activated sludge metagenome-assembled genomes encoding full-length rRNA genes using long-read sequencing.</title>
        <authorList>
            <person name="Singleton C.M."/>
            <person name="Petriglieri F."/>
            <person name="Kristensen J.M."/>
            <person name="Kirkegaard R.H."/>
            <person name="Michaelsen T.Y."/>
            <person name="Andersen M.H."/>
            <person name="Karst S.M."/>
            <person name="Dueholm M.S."/>
            <person name="Nielsen P.H."/>
            <person name="Albertsen M."/>
        </authorList>
    </citation>
    <scope>NUCLEOTIDE SEQUENCE</scope>
    <source>
        <strain evidence="7">Skiv_18-Q3-R9-52_MAXAC.067</strain>
    </source>
</reference>